<protein>
    <submittedName>
        <fullName evidence="1">Uncharacterized protein</fullName>
    </submittedName>
</protein>
<dbReference type="VEuPathDB" id="MicrosporidiaDB:ECANGB1_2310"/>
<name>A0A1Y1S3Q5_9MICR</name>
<organism evidence="1 2">
    <name type="scientific">Enterospora canceri</name>
    <dbReference type="NCBI Taxonomy" id="1081671"/>
    <lineage>
        <taxon>Eukaryota</taxon>
        <taxon>Fungi</taxon>
        <taxon>Fungi incertae sedis</taxon>
        <taxon>Microsporidia</taxon>
        <taxon>Enterocytozoonidae</taxon>
        <taxon>Enterospora</taxon>
    </lineage>
</organism>
<reference evidence="1 2" key="1">
    <citation type="journal article" date="2017" name="Environ. Microbiol.">
        <title>Decay of the glycolytic pathway and adaptation to intranuclear parasitism within Enterocytozoonidae microsporidia.</title>
        <authorList>
            <person name="Wiredu Boakye D."/>
            <person name="Jaroenlak P."/>
            <person name="Prachumwat A."/>
            <person name="Williams T.A."/>
            <person name="Bateman K.S."/>
            <person name="Itsathitphaisarn O."/>
            <person name="Sritunyalucksana K."/>
            <person name="Paszkiewicz K.H."/>
            <person name="Moore K.A."/>
            <person name="Stentiford G.D."/>
            <person name="Williams B.A."/>
        </authorList>
    </citation>
    <scope>NUCLEOTIDE SEQUENCE [LARGE SCALE GENOMIC DNA]</scope>
    <source>
        <strain evidence="1 2">GB1</strain>
    </source>
</reference>
<dbReference type="EMBL" id="LWDP01000371">
    <property type="protein sequence ID" value="ORD92915.1"/>
    <property type="molecule type" value="Genomic_DNA"/>
</dbReference>
<evidence type="ECO:0000313" key="2">
    <source>
        <dbReference type="Proteomes" id="UP000192639"/>
    </source>
</evidence>
<accession>A0A1Y1S3Q5</accession>
<dbReference type="AlphaFoldDB" id="A0A1Y1S3Q5"/>
<comment type="caution">
    <text evidence="1">The sequence shown here is derived from an EMBL/GenBank/DDBJ whole genome shotgun (WGS) entry which is preliminary data.</text>
</comment>
<dbReference type="Proteomes" id="UP000192639">
    <property type="component" value="Unassembled WGS sequence"/>
</dbReference>
<proteinExistence type="predicted"/>
<gene>
    <name evidence="1" type="ORF">ECANGB1_2310</name>
</gene>
<sequence>MRWAFPSSVALTKGIPVGFFSSAY</sequence>
<keyword evidence="2" id="KW-1185">Reference proteome</keyword>
<evidence type="ECO:0000313" key="1">
    <source>
        <dbReference type="EMBL" id="ORD92915.1"/>
    </source>
</evidence>